<sequence length="555" mass="62619">MCFSDTMSGIEQNDNIIITADDIKAMNAQKMTDVLNHVPGVTAGDTSVGIHGSYKVKVFVDGRPINDPTSSYGAVNWDLISLENVERIEILRGKGGMRYGQDASGGVILVTTQKVSELSGKVKFYSGNYHTGYGYANVQMQSGKWTIGGSSGCETTKGYKINNDKDRYQVGTKIGYSVDERKRFFFLADYIEEERGSSGLPEHPTPFYRKSSNNTNLSFLANLNTISSTAFFNEGSNCNTDNSRGLNHQIRVREWGEDVSTILENQWGNMNCGARYKVGQFSSNQFDDESENTVSAFLAQAFQWPSQSLSLNIGLRLNVNSAFDDAINPEIKIVYPTDKWRITAGYSRSNNTPSFYQRFNQTSSTLPNPDLEMEVSDNFNLELFMEPFHQLSCSISFFHNRLNDRITYITENTGMGQYHNFGRVTYTGADLAISWQIHQTIKIKSDYTYLEAVDENTGLWLPAKAKHTVNVNVYCTPSQYLSAVLSSKYVSSVYRNKSNTKTMPEYTLMDIKTEYRVERFSLFGEVTNLFDKTYYYADGLLAKPRLWIAGVNFRI</sequence>
<evidence type="ECO:0000256" key="1">
    <source>
        <dbReference type="ARBA" id="ARBA00004571"/>
    </source>
</evidence>
<dbReference type="PANTHER" id="PTHR30069:SF29">
    <property type="entry name" value="HEMOGLOBIN AND HEMOGLOBIN-HAPTOGLOBIN-BINDING PROTEIN 1-RELATED"/>
    <property type="match status" value="1"/>
</dbReference>
<dbReference type="GO" id="GO:0044718">
    <property type="term" value="P:siderophore transmembrane transport"/>
    <property type="evidence" value="ECO:0007669"/>
    <property type="project" value="TreeGrafter"/>
</dbReference>
<accession>A0A1V1PCT7</accession>
<keyword evidence="9 10" id="KW-0998">Cell outer membrane</keyword>
<dbReference type="GO" id="GO:0015344">
    <property type="term" value="F:siderophore uptake transmembrane transporter activity"/>
    <property type="evidence" value="ECO:0007669"/>
    <property type="project" value="TreeGrafter"/>
</dbReference>
<reference evidence="15" key="1">
    <citation type="submission" date="2012-11" db="EMBL/GenBank/DDBJ databases">
        <authorList>
            <person name="Lucero-Rivera Y.E."/>
            <person name="Tovar-Ramirez D."/>
        </authorList>
    </citation>
    <scope>NUCLEOTIDE SEQUENCE [LARGE SCALE GENOMIC DNA]</scope>
    <source>
        <strain evidence="15">Araruama</strain>
    </source>
</reference>
<feature type="domain" description="TonB-dependent receptor plug" evidence="13">
    <location>
        <begin position="17"/>
        <end position="107"/>
    </location>
</feature>
<keyword evidence="4 10" id="KW-0812">Transmembrane</keyword>
<evidence type="ECO:0000256" key="11">
    <source>
        <dbReference type="RuleBase" id="RU003357"/>
    </source>
</evidence>
<feature type="domain" description="TonB-dependent receptor-like beta-barrel" evidence="12">
    <location>
        <begin position="155"/>
        <end position="529"/>
    </location>
</feature>
<dbReference type="InterPro" id="IPR012910">
    <property type="entry name" value="Plug_dom"/>
</dbReference>
<comment type="subcellular location">
    <subcellularLocation>
        <location evidence="1 10">Cell outer membrane</location>
        <topology evidence="1 10">Multi-pass membrane protein</topology>
    </subcellularLocation>
</comment>
<evidence type="ECO:0000256" key="2">
    <source>
        <dbReference type="ARBA" id="ARBA00022448"/>
    </source>
</evidence>
<evidence type="ECO:0000256" key="9">
    <source>
        <dbReference type="ARBA" id="ARBA00023237"/>
    </source>
</evidence>
<evidence type="ECO:0000256" key="5">
    <source>
        <dbReference type="ARBA" id="ARBA00022729"/>
    </source>
</evidence>
<evidence type="ECO:0000256" key="8">
    <source>
        <dbReference type="ARBA" id="ARBA00023170"/>
    </source>
</evidence>
<evidence type="ECO:0000256" key="3">
    <source>
        <dbReference type="ARBA" id="ARBA00022452"/>
    </source>
</evidence>
<protein>
    <submittedName>
        <fullName evidence="14">TonB-dependent receptor</fullName>
    </submittedName>
</protein>
<dbReference type="Pfam" id="PF00593">
    <property type="entry name" value="TonB_dep_Rec_b-barrel"/>
    <property type="match status" value="1"/>
</dbReference>
<dbReference type="Proteomes" id="UP000189670">
    <property type="component" value="Unassembled WGS sequence"/>
</dbReference>
<dbReference type="InterPro" id="IPR039426">
    <property type="entry name" value="TonB-dep_rcpt-like"/>
</dbReference>
<keyword evidence="7 10" id="KW-0472">Membrane</keyword>
<dbReference type="SUPFAM" id="SSF56935">
    <property type="entry name" value="Porins"/>
    <property type="match status" value="1"/>
</dbReference>
<comment type="similarity">
    <text evidence="10 11">Belongs to the TonB-dependent receptor family.</text>
</comment>
<dbReference type="Gene3D" id="2.170.130.10">
    <property type="entry name" value="TonB-dependent receptor, plug domain"/>
    <property type="match status" value="1"/>
</dbReference>
<keyword evidence="2 10" id="KW-0813">Transport</keyword>
<dbReference type="EMBL" id="ATBP01000129">
    <property type="protein sequence ID" value="ETR72620.1"/>
    <property type="molecule type" value="Genomic_DNA"/>
</dbReference>
<keyword evidence="5" id="KW-0732">Signal</keyword>
<evidence type="ECO:0000256" key="6">
    <source>
        <dbReference type="ARBA" id="ARBA00023077"/>
    </source>
</evidence>
<dbReference type="GO" id="GO:0009279">
    <property type="term" value="C:cell outer membrane"/>
    <property type="evidence" value="ECO:0007669"/>
    <property type="project" value="UniProtKB-SubCell"/>
</dbReference>
<dbReference type="InterPro" id="IPR000531">
    <property type="entry name" value="Beta-barrel_TonB"/>
</dbReference>
<evidence type="ECO:0000313" key="15">
    <source>
        <dbReference type="Proteomes" id="UP000189670"/>
    </source>
</evidence>
<dbReference type="AlphaFoldDB" id="A0A1V1PCT7"/>
<dbReference type="InterPro" id="IPR037066">
    <property type="entry name" value="Plug_dom_sf"/>
</dbReference>
<evidence type="ECO:0000256" key="4">
    <source>
        <dbReference type="ARBA" id="ARBA00022692"/>
    </source>
</evidence>
<dbReference type="InterPro" id="IPR036942">
    <property type="entry name" value="Beta-barrel_TonB_sf"/>
</dbReference>
<name>A0A1V1PCT7_9BACT</name>
<dbReference type="PROSITE" id="PS52016">
    <property type="entry name" value="TONB_DEPENDENT_REC_3"/>
    <property type="match status" value="1"/>
</dbReference>
<dbReference type="Gene3D" id="2.40.170.20">
    <property type="entry name" value="TonB-dependent receptor, beta-barrel domain"/>
    <property type="match status" value="1"/>
</dbReference>
<dbReference type="PANTHER" id="PTHR30069">
    <property type="entry name" value="TONB-DEPENDENT OUTER MEMBRANE RECEPTOR"/>
    <property type="match status" value="1"/>
</dbReference>
<evidence type="ECO:0000259" key="13">
    <source>
        <dbReference type="Pfam" id="PF07715"/>
    </source>
</evidence>
<evidence type="ECO:0000313" key="14">
    <source>
        <dbReference type="EMBL" id="ETR72620.1"/>
    </source>
</evidence>
<comment type="caution">
    <text evidence="14">The sequence shown here is derived from an EMBL/GenBank/DDBJ whole genome shotgun (WGS) entry which is preliminary data.</text>
</comment>
<proteinExistence type="inferred from homology"/>
<evidence type="ECO:0000256" key="7">
    <source>
        <dbReference type="ARBA" id="ARBA00023136"/>
    </source>
</evidence>
<dbReference type="Pfam" id="PF07715">
    <property type="entry name" value="Plug"/>
    <property type="match status" value="1"/>
</dbReference>
<evidence type="ECO:0000256" key="10">
    <source>
        <dbReference type="PROSITE-ProRule" id="PRU01360"/>
    </source>
</evidence>
<keyword evidence="6 11" id="KW-0798">TonB box</keyword>
<keyword evidence="3 10" id="KW-1134">Transmembrane beta strand</keyword>
<gene>
    <name evidence="14" type="ORF">OMM_07407</name>
</gene>
<organism evidence="14 15">
    <name type="scientific">Candidatus Magnetoglobus multicellularis str. Araruama</name>
    <dbReference type="NCBI Taxonomy" id="890399"/>
    <lineage>
        <taxon>Bacteria</taxon>
        <taxon>Pseudomonadati</taxon>
        <taxon>Thermodesulfobacteriota</taxon>
        <taxon>Desulfobacteria</taxon>
        <taxon>Desulfobacterales</taxon>
        <taxon>Desulfobacteraceae</taxon>
        <taxon>Candidatus Magnetoglobus</taxon>
    </lineage>
</organism>
<evidence type="ECO:0000259" key="12">
    <source>
        <dbReference type="Pfam" id="PF00593"/>
    </source>
</evidence>
<keyword evidence="8 14" id="KW-0675">Receptor</keyword>